<comment type="similarity">
    <text evidence="1 6">Belongs to the small GTPase superfamily. Arf family.</text>
</comment>
<keyword evidence="9" id="KW-1185">Reference proteome</keyword>
<keyword evidence="7" id="KW-0732">Signal</keyword>
<dbReference type="InterPro" id="IPR027417">
    <property type="entry name" value="P-loop_NTPase"/>
</dbReference>
<feature type="binding site" evidence="4">
    <location>
        <begin position="148"/>
        <end position="151"/>
    </location>
    <ligand>
        <name>GTP</name>
        <dbReference type="ChEBI" id="CHEBI:37565"/>
    </ligand>
</feature>
<dbReference type="SMART" id="SM00177">
    <property type="entry name" value="ARF"/>
    <property type="match status" value="1"/>
</dbReference>
<evidence type="ECO:0000256" key="7">
    <source>
        <dbReference type="SAM" id="SignalP"/>
    </source>
</evidence>
<dbReference type="PRINTS" id="PR00328">
    <property type="entry name" value="SAR1GTPBP"/>
</dbReference>
<dbReference type="InterPro" id="IPR006689">
    <property type="entry name" value="Small_GTPase_ARF/SAR"/>
</dbReference>
<dbReference type="GO" id="GO:0005525">
    <property type="term" value="F:GTP binding"/>
    <property type="evidence" value="ECO:0007669"/>
    <property type="project" value="UniProtKB-KW"/>
</dbReference>
<proteinExistence type="inferred from homology"/>
<feature type="binding site" evidence="5">
    <location>
        <position position="70"/>
    </location>
    <ligand>
        <name>Mg(2+)</name>
        <dbReference type="ChEBI" id="CHEBI:18420"/>
    </ligand>
</feature>
<dbReference type="GO" id="GO:0003924">
    <property type="term" value="F:GTPase activity"/>
    <property type="evidence" value="ECO:0007669"/>
    <property type="project" value="InterPro"/>
</dbReference>
<name>A0A8J5XHI9_DIALT</name>
<dbReference type="GO" id="GO:0046872">
    <property type="term" value="F:metal ion binding"/>
    <property type="evidence" value="ECO:0007669"/>
    <property type="project" value="UniProtKB-KW"/>
</dbReference>
<gene>
    <name evidence="8" type="ORF">KFE25_000250</name>
</gene>
<dbReference type="SMART" id="SM00175">
    <property type="entry name" value="RAB"/>
    <property type="match status" value="1"/>
</dbReference>
<dbReference type="InterPro" id="IPR005225">
    <property type="entry name" value="Small_GTP-bd"/>
</dbReference>
<evidence type="ECO:0000256" key="2">
    <source>
        <dbReference type="ARBA" id="ARBA00022741"/>
    </source>
</evidence>
<dbReference type="OrthoDB" id="2011769at2759"/>
<dbReference type="FunFam" id="3.40.50.300:FF:000412">
    <property type="entry name" value="ADP-ribosylation factor 1"/>
    <property type="match status" value="1"/>
</dbReference>
<dbReference type="OMA" id="TENSHGV"/>
<evidence type="ECO:0000256" key="5">
    <source>
        <dbReference type="PIRSR" id="PIRSR606689-2"/>
    </source>
</evidence>
<keyword evidence="3 4" id="KW-0342">GTP-binding</keyword>
<dbReference type="NCBIfam" id="TIGR00231">
    <property type="entry name" value="small_GTP"/>
    <property type="match status" value="1"/>
</dbReference>
<dbReference type="GO" id="GO:0030010">
    <property type="term" value="P:establishment of cell polarity"/>
    <property type="evidence" value="ECO:0007669"/>
    <property type="project" value="UniProtKB-ARBA"/>
</dbReference>
<evidence type="ECO:0000256" key="1">
    <source>
        <dbReference type="ARBA" id="ARBA00010290"/>
    </source>
</evidence>
<dbReference type="EMBL" id="JAGTXO010000014">
    <property type="protein sequence ID" value="KAG8464082.1"/>
    <property type="molecule type" value="Genomic_DNA"/>
</dbReference>
<sequence>MALARIGRLLALVLVACAVGVEGGAAFSKILGSLLLNRNVRILMLGLDGAGKTTVLYRLKLNKYITTAPTIGFNAESLKYRNLEMTVWDVGGQEKIRPLWRHYCRNTDALIFVVDSNDRDRLDEAGSELQQMLALPEMETASVLVLANKQDMAGAADVYNICEALALEDIQGHAWHIQACSAATGDGLFEGLDWLCKQLKG</sequence>
<dbReference type="Pfam" id="PF00025">
    <property type="entry name" value="Arf"/>
    <property type="match status" value="1"/>
</dbReference>
<dbReference type="PANTHER" id="PTHR11711">
    <property type="entry name" value="ADP RIBOSYLATION FACTOR-RELATED"/>
    <property type="match status" value="1"/>
</dbReference>
<dbReference type="SMART" id="SM00178">
    <property type="entry name" value="SAR"/>
    <property type="match status" value="1"/>
</dbReference>
<feature type="signal peptide" evidence="7">
    <location>
        <begin position="1"/>
        <end position="23"/>
    </location>
</feature>
<dbReference type="PROSITE" id="PS51417">
    <property type="entry name" value="ARF"/>
    <property type="match status" value="1"/>
</dbReference>
<feature type="chain" id="PRO_5035217972" evidence="7">
    <location>
        <begin position="24"/>
        <end position="201"/>
    </location>
</feature>
<evidence type="ECO:0000256" key="4">
    <source>
        <dbReference type="PIRSR" id="PIRSR606689-1"/>
    </source>
</evidence>
<reference evidence="8" key="1">
    <citation type="submission" date="2021-05" db="EMBL/GenBank/DDBJ databases">
        <title>The genome of the haptophyte Pavlova lutheri (Diacronema luteri, Pavlovales) - a model for lipid biosynthesis in eukaryotic algae.</title>
        <authorList>
            <person name="Hulatt C.J."/>
            <person name="Posewitz M.C."/>
        </authorList>
    </citation>
    <scope>NUCLEOTIDE SEQUENCE</scope>
    <source>
        <strain evidence="8">NIVA-4/92</strain>
    </source>
</reference>
<feature type="binding site" evidence="4">
    <location>
        <position position="92"/>
    </location>
    <ligand>
        <name>GTP</name>
        <dbReference type="ChEBI" id="CHEBI:37565"/>
    </ligand>
</feature>
<evidence type="ECO:0000313" key="9">
    <source>
        <dbReference type="Proteomes" id="UP000751190"/>
    </source>
</evidence>
<dbReference type="Gene3D" id="3.40.50.300">
    <property type="entry name" value="P-loop containing nucleotide triphosphate hydrolases"/>
    <property type="match status" value="1"/>
</dbReference>
<evidence type="ECO:0000256" key="3">
    <source>
        <dbReference type="ARBA" id="ARBA00023134"/>
    </source>
</evidence>
<evidence type="ECO:0000256" key="6">
    <source>
        <dbReference type="RuleBase" id="RU003925"/>
    </source>
</evidence>
<comment type="caution">
    <text evidence="8">The sequence shown here is derived from an EMBL/GenBank/DDBJ whole genome shotgun (WGS) entry which is preliminary data.</text>
</comment>
<dbReference type="AlphaFoldDB" id="A0A8J5XHI9"/>
<dbReference type="CDD" id="cd00878">
    <property type="entry name" value="Arf_Arl"/>
    <property type="match status" value="1"/>
</dbReference>
<organism evidence="8 9">
    <name type="scientific">Diacronema lutheri</name>
    <name type="common">Unicellular marine alga</name>
    <name type="synonym">Monochrysis lutheri</name>
    <dbReference type="NCBI Taxonomy" id="2081491"/>
    <lineage>
        <taxon>Eukaryota</taxon>
        <taxon>Haptista</taxon>
        <taxon>Haptophyta</taxon>
        <taxon>Pavlovophyceae</taxon>
        <taxon>Pavlovales</taxon>
        <taxon>Pavlovaceae</taxon>
        <taxon>Diacronema</taxon>
    </lineage>
</organism>
<protein>
    <submittedName>
        <fullName evidence="8">Uncharacterized protein</fullName>
    </submittedName>
</protein>
<keyword evidence="5" id="KW-0460">Magnesium</keyword>
<dbReference type="SUPFAM" id="SSF52540">
    <property type="entry name" value="P-loop containing nucleoside triphosphate hydrolases"/>
    <property type="match status" value="1"/>
</dbReference>
<dbReference type="Proteomes" id="UP000751190">
    <property type="component" value="Unassembled WGS sequence"/>
</dbReference>
<dbReference type="InterPro" id="IPR024156">
    <property type="entry name" value="Small_GTPase_ARF"/>
</dbReference>
<feature type="binding site" evidence="5">
    <location>
        <position position="53"/>
    </location>
    <ligand>
        <name>Mg(2+)</name>
        <dbReference type="ChEBI" id="CHEBI:18420"/>
    </ligand>
</feature>
<accession>A0A8J5XHI9</accession>
<keyword evidence="5" id="KW-0479">Metal-binding</keyword>
<feature type="binding site" evidence="4">
    <location>
        <begin position="46"/>
        <end position="53"/>
    </location>
    <ligand>
        <name>GTP</name>
        <dbReference type="ChEBI" id="CHEBI:37565"/>
    </ligand>
</feature>
<keyword evidence="2 4" id="KW-0547">Nucleotide-binding</keyword>
<evidence type="ECO:0000313" key="8">
    <source>
        <dbReference type="EMBL" id="KAG8464082.1"/>
    </source>
</evidence>